<feature type="region of interest" description="Disordered" evidence="1">
    <location>
        <begin position="59"/>
        <end position="95"/>
    </location>
</feature>
<protein>
    <recommendedName>
        <fullName evidence="4">Transposase</fullName>
    </recommendedName>
</protein>
<dbReference type="RefSeq" id="WP_255333569.1">
    <property type="nucleotide sequence ID" value="NZ_VOTZ01000046.1"/>
</dbReference>
<dbReference type="EMBL" id="VOTZ01000046">
    <property type="protein sequence ID" value="MCQ1539594.1"/>
    <property type="molecule type" value="Genomic_DNA"/>
</dbReference>
<evidence type="ECO:0008006" key="4">
    <source>
        <dbReference type="Google" id="ProtNLM"/>
    </source>
</evidence>
<accession>A0ABD4TPA0</accession>
<dbReference type="AlphaFoldDB" id="A0ABD4TPA0"/>
<evidence type="ECO:0000313" key="2">
    <source>
        <dbReference type="EMBL" id="MCQ1539594.1"/>
    </source>
</evidence>
<evidence type="ECO:0000313" key="3">
    <source>
        <dbReference type="Proteomes" id="UP001524383"/>
    </source>
</evidence>
<comment type="caution">
    <text evidence="2">The sequence shown here is derived from an EMBL/GenBank/DDBJ whole genome shotgun (WGS) entry which is preliminary data.</text>
</comment>
<organism evidence="2 3">
    <name type="scientific">Methanocalculus taiwanensis</name>
    <dbReference type="NCBI Taxonomy" id="106207"/>
    <lineage>
        <taxon>Archaea</taxon>
        <taxon>Methanobacteriati</taxon>
        <taxon>Methanobacteriota</taxon>
        <taxon>Stenosarchaea group</taxon>
        <taxon>Methanomicrobia</taxon>
        <taxon>Methanomicrobiales</taxon>
        <taxon>Methanocalculaceae</taxon>
        <taxon>Methanocalculus</taxon>
    </lineage>
</organism>
<proteinExistence type="predicted"/>
<gene>
    <name evidence="2" type="ORF">FTO68_11505</name>
</gene>
<reference evidence="2 3" key="1">
    <citation type="submission" date="2019-08" db="EMBL/GenBank/DDBJ databases">
        <authorList>
            <person name="Chen S.-C."/>
            <person name="Lai M.-C."/>
            <person name="You Y.-T."/>
        </authorList>
    </citation>
    <scope>NUCLEOTIDE SEQUENCE [LARGE SCALE GENOMIC DNA]</scope>
    <source>
        <strain evidence="2 3">P2F9704a</strain>
    </source>
</reference>
<sequence>MEGWAEERLAKQRETGKKCLEIKYIQGKPYVYYSTSTYNRETKKTKKISEYIGRLTPDRGLLVKGSTRPSQEGTTTTTTTNTPIPRPRSAHDLTL</sequence>
<name>A0ABD4TPA0_9EURY</name>
<evidence type="ECO:0000256" key="1">
    <source>
        <dbReference type="SAM" id="MobiDB-lite"/>
    </source>
</evidence>
<keyword evidence="3" id="KW-1185">Reference proteome</keyword>
<dbReference type="Proteomes" id="UP001524383">
    <property type="component" value="Unassembled WGS sequence"/>
</dbReference>